<reference evidence="7 8" key="1">
    <citation type="journal article" date="2019" name="Sci. Rep.">
        <title>A multi-omics analysis of the grapevine pathogen Lasiodiplodia theobromae reveals that temperature affects the expression of virulence- and pathogenicity-related genes.</title>
        <authorList>
            <person name="Felix C."/>
            <person name="Meneses R."/>
            <person name="Goncalves M.F.M."/>
            <person name="Tilleman L."/>
            <person name="Duarte A.S."/>
            <person name="Jorrin-Novo J.V."/>
            <person name="Van de Peer Y."/>
            <person name="Deforce D."/>
            <person name="Van Nieuwerburgh F."/>
            <person name="Esteves A.C."/>
            <person name="Alves A."/>
        </authorList>
    </citation>
    <scope>NUCLEOTIDE SEQUENCE [LARGE SCALE GENOMIC DNA]</scope>
    <source>
        <strain evidence="7 8">LA-SOL3</strain>
    </source>
</reference>
<evidence type="ECO:0000256" key="1">
    <source>
        <dbReference type="ARBA" id="ARBA00022723"/>
    </source>
</evidence>
<dbReference type="GO" id="GO:0008270">
    <property type="term" value="F:zinc ion binding"/>
    <property type="evidence" value="ECO:0007669"/>
    <property type="project" value="UniProtKB-KW"/>
</dbReference>
<keyword evidence="8" id="KW-1185">Reference proteome</keyword>
<dbReference type="OrthoDB" id="6077919at2759"/>
<keyword evidence="1" id="KW-0479">Metal-binding</keyword>
<feature type="domain" description="C2H2-type" evidence="6">
    <location>
        <begin position="172"/>
        <end position="196"/>
    </location>
</feature>
<evidence type="ECO:0000256" key="4">
    <source>
        <dbReference type="ARBA" id="ARBA00022833"/>
    </source>
</evidence>
<evidence type="ECO:0000313" key="7">
    <source>
        <dbReference type="EMBL" id="KAB2573157.1"/>
    </source>
</evidence>
<dbReference type="SMART" id="SM00355">
    <property type="entry name" value="ZnF_C2H2"/>
    <property type="match status" value="5"/>
</dbReference>
<dbReference type="AlphaFoldDB" id="A0A5N5D6C2"/>
<evidence type="ECO:0000256" key="3">
    <source>
        <dbReference type="ARBA" id="ARBA00022771"/>
    </source>
</evidence>
<dbReference type="PROSITE" id="PS00028">
    <property type="entry name" value="ZINC_FINGER_C2H2_1"/>
    <property type="match status" value="3"/>
</dbReference>
<name>A0A5N5D6C2_9PEZI</name>
<evidence type="ECO:0000256" key="2">
    <source>
        <dbReference type="ARBA" id="ARBA00022737"/>
    </source>
</evidence>
<dbReference type="Pfam" id="PF13912">
    <property type="entry name" value="zf-C2H2_6"/>
    <property type="match status" value="2"/>
</dbReference>
<protein>
    <submittedName>
        <fullName evidence="7">Zinc finger protein</fullName>
    </submittedName>
</protein>
<dbReference type="PANTHER" id="PTHR24379">
    <property type="entry name" value="KRAB AND ZINC FINGER DOMAIN-CONTAINING"/>
    <property type="match status" value="1"/>
</dbReference>
<feature type="domain" description="C2H2-type" evidence="6">
    <location>
        <begin position="68"/>
        <end position="97"/>
    </location>
</feature>
<keyword evidence="4" id="KW-0862">Zinc</keyword>
<dbReference type="InterPro" id="IPR022755">
    <property type="entry name" value="Znf_C2H2_jaz"/>
</dbReference>
<proteinExistence type="predicted"/>
<gene>
    <name evidence="7" type="primary">ZNF778</name>
    <name evidence="7" type="ORF">DBV05_g8188</name>
</gene>
<dbReference type="PANTHER" id="PTHR24379:SF121">
    <property type="entry name" value="C2H2-TYPE DOMAIN-CONTAINING PROTEIN"/>
    <property type="match status" value="1"/>
</dbReference>
<dbReference type="EMBL" id="VCHE01000064">
    <property type="protein sequence ID" value="KAB2573157.1"/>
    <property type="molecule type" value="Genomic_DNA"/>
</dbReference>
<dbReference type="InterPro" id="IPR036236">
    <property type="entry name" value="Znf_C2H2_sf"/>
</dbReference>
<dbReference type="Gene3D" id="3.30.160.60">
    <property type="entry name" value="Classic Zinc Finger"/>
    <property type="match status" value="2"/>
</dbReference>
<dbReference type="SUPFAM" id="SSF57667">
    <property type="entry name" value="beta-beta-alpha zinc fingers"/>
    <property type="match status" value="2"/>
</dbReference>
<sequence>MTDTDHWIWEYECDTCTARFDSEWSANEHMNEKSHWSYPYDCETCTYAFRTAFDRDEHQEDEGHYKHLHCKDCDRYFQSQNNLQQHLNSRVHRGANVICPFCNAAFTTASGVSNHLETSSCPKARNLDRAAIHRALRQRDPDGFITERLLEWTETDRNAQWDPSSAWNGDGYECYICHREFGSAQGLRQHVFSPAHQAPLYHCPNKRGTCGGRKFPTLAALFNHLESQTCNYIRFEGVQKSVNNFLTAGSRRAITFTSS</sequence>
<accession>A0A5N5D6C2</accession>
<dbReference type="InterPro" id="IPR013087">
    <property type="entry name" value="Znf_C2H2_type"/>
</dbReference>
<evidence type="ECO:0000256" key="5">
    <source>
        <dbReference type="PROSITE-ProRule" id="PRU00042"/>
    </source>
</evidence>
<keyword evidence="3 5" id="KW-0863">Zinc-finger</keyword>
<evidence type="ECO:0000313" key="8">
    <source>
        <dbReference type="Proteomes" id="UP000325902"/>
    </source>
</evidence>
<comment type="caution">
    <text evidence="7">The sequence shown here is derived from an EMBL/GenBank/DDBJ whole genome shotgun (WGS) entry which is preliminary data.</text>
</comment>
<dbReference type="Pfam" id="PF12171">
    <property type="entry name" value="zf-C2H2_jaz"/>
    <property type="match status" value="1"/>
</dbReference>
<organism evidence="7 8">
    <name type="scientific">Lasiodiplodia theobromae</name>
    <dbReference type="NCBI Taxonomy" id="45133"/>
    <lineage>
        <taxon>Eukaryota</taxon>
        <taxon>Fungi</taxon>
        <taxon>Dikarya</taxon>
        <taxon>Ascomycota</taxon>
        <taxon>Pezizomycotina</taxon>
        <taxon>Dothideomycetes</taxon>
        <taxon>Dothideomycetes incertae sedis</taxon>
        <taxon>Botryosphaeriales</taxon>
        <taxon>Botryosphaeriaceae</taxon>
        <taxon>Lasiodiplodia</taxon>
    </lineage>
</organism>
<evidence type="ECO:0000259" key="6">
    <source>
        <dbReference type="PROSITE" id="PS50157"/>
    </source>
</evidence>
<keyword evidence="2" id="KW-0677">Repeat</keyword>
<dbReference type="Proteomes" id="UP000325902">
    <property type="component" value="Unassembled WGS sequence"/>
</dbReference>
<dbReference type="PROSITE" id="PS50157">
    <property type="entry name" value="ZINC_FINGER_C2H2_2"/>
    <property type="match status" value="2"/>
</dbReference>